<protein>
    <submittedName>
        <fullName evidence="1">Uncharacterized protein</fullName>
    </submittedName>
</protein>
<organism evidence="1 2">
    <name type="scientific">Mikania micrantha</name>
    <name type="common">bitter vine</name>
    <dbReference type="NCBI Taxonomy" id="192012"/>
    <lineage>
        <taxon>Eukaryota</taxon>
        <taxon>Viridiplantae</taxon>
        <taxon>Streptophyta</taxon>
        <taxon>Embryophyta</taxon>
        <taxon>Tracheophyta</taxon>
        <taxon>Spermatophyta</taxon>
        <taxon>Magnoliopsida</taxon>
        <taxon>eudicotyledons</taxon>
        <taxon>Gunneridae</taxon>
        <taxon>Pentapetalae</taxon>
        <taxon>asterids</taxon>
        <taxon>campanulids</taxon>
        <taxon>Asterales</taxon>
        <taxon>Asteraceae</taxon>
        <taxon>Asteroideae</taxon>
        <taxon>Heliantheae alliance</taxon>
        <taxon>Eupatorieae</taxon>
        <taxon>Mikania</taxon>
    </lineage>
</organism>
<dbReference type="Proteomes" id="UP000326396">
    <property type="component" value="Linkage Group LG16"/>
</dbReference>
<reference evidence="1 2" key="1">
    <citation type="submission" date="2019-05" db="EMBL/GenBank/DDBJ databases">
        <title>Mikania micrantha, genome provides insights into the molecular mechanism of rapid growth.</title>
        <authorList>
            <person name="Liu B."/>
        </authorList>
    </citation>
    <scope>NUCLEOTIDE SEQUENCE [LARGE SCALE GENOMIC DNA]</scope>
    <source>
        <strain evidence="1">NLD-2019</strain>
        <tissue evidence="1">Leaf</tissue>
    </source>
</reference>
<sequence length="128" mass="13863">MEELLAPANPSPPAVCGGFLRRTSFSDELSKLLTLTLTLTLLFCSAAEYRYLAPPASSSSREYTTSGQLSLTGLPLVTPMARLRRVFQRPAVTSFSPSPLGAHNRSFDGDALKLRMPVTPAVVQPVKR</sequence>
<proteinExistence type="predicted"/>
<dbReference type="EMBL" id="SZYD01000008">
    <property type="protein sequence ID" value="KAD5508334.1"/>
    <property type="molecule type" value="Genomic_DNA"/>
</dbReference>
<accession>A0A5N6NYI5</accession>
<evidence type="ECO:0000313" key="2">
    <source>
        <dbReference type="Proteomes" id="UP000326396"/>
    </source>
</evidence>
<comment type="caution">
    <text evidence="1">The sequence shown here is derived from an EMBL/GenBank/DDBJ whole genome shotgun (WGS) entry which is preliminary data.</text>
</comment>
<gene>
    <name evidence="1" type="ORF">E3N88_16037</name>
</gene>
<dbReference type="AlphaFoldDB" id="A0A5N6NYI5"/>
<evidence type="ECO:0000313" key="1">
    <source>
        <dbReference type="EMBL" id="KAD5508334.1"/>
    </source>
</evidence>
<keyword evidence="2" id="KW-1185">Reference proteome</keyword>
<name>A0A5N6NYI5_9ASTR</name>